<evidence type="ECO:0000256" key="4">
    <source>
        <dbReference type="ARBA" id="ARBA00023014"/>
    </source>
</evidence>
<evidence type="ECO:0000313" key="6">
    <source>
        <dbReference type="EMBL" id="SHO48660.1"/>
    </source>
</evidence>
<keyword evidence="7" id="KW-1185">Reference proteome</keyword>
<dbReference type="PANTHER" id="PTHR43687">
    <property type="entry name" value="ADENYLYLSULFATE REDUCTASE, BETA SUBUNIT"/>
    <property type="match status" value="1"/>
</dbReference>
<dbReference type="Pfam" id="PF12838">
    <property type="entry name" value="Fer4_7"/>
    <property type="match status" value="1"/>
</dbReference>
<dbReference type="GO" id="GO:0051539">
    <property type="term" value="F:4 iron, 4 sulfur cluster binding"/>
    <property type="evidence" value="ECO:0007669"/>
    <property type="project" value="UniProtKB-KW"/>
</dbReference>
<keyword evidence="1" id="KW-0004">4Fe-4S</keyword>
<dbReference type="Proteomes" id="UP000184603">
    <property type="component" value="Unassembled WGS sequence"/>
</dbReference>
<dbReference type="PROSITE" id="PS51379">
    <property type="entry name" value="4FE4S_FER_2"/>
    <property type="match status" value="5"/>
</dbReference>
<keyword evidence="2" id="KW-0479">Metal-binding</keyword>
<evidence type="ECO:0000256" key="2">
    <source>
        <dbReference type="ARBA" id="ARBA00022723"/>
    </source>
</evidence>
<evidence type="ECO:0000256" key="3">
    <source>
        <dbReference type="ARBA" id="ARBA00023004"/>
    </source>
</evidence>
<keyword evidence="4" id="KW-0411">Iron-sulfur</keyword>
<evidence type="ECO:0000313" key="7">
    <source>
        <dbReference type="Proteomes" id="UP000184603"/>
    </source>
</evidence>
<evidence type="ECO:0000259" key="5">
    <source>
        <dbReference type="PROSITE" id="PS51379"/>
    </source>
</evidence>
<feature type="domain" description="4Fe-4S ferredoxin-type" evidence="5">
    <location>
        <begin position="297"/>
        <end position="326"/>
    </location>
</feature>
<dbReference type="GO" id="GO:0046872">
    <property type="term" value="F:metal ion binding"/>
    <property type="evidence" value="ECO:0007669"/>
    <property type="project" value="UniProtKB-KW"/>
</dbReference>
<dbReference type="InterPro" id="IPR017896">
    <property type="entry name" value="4Fe4S_Fe-S-bd"/>
</dbReference>
<dbReference type="PROSITE" id="PS00198">
    <property type="entry name" value="4FE4S_FER_1"/>
    <property type="match status" value="4"/>
</dbReference>
<sequence>MSSKFTVCALTQGRTSAPDFLISAVNLRPGQQNPIARPESILLASGFVTCTPDAGFPLSPALQVNHDLAGISETRLQQLALAEYDRIQSVTYRSYQIEPDSRLCVIGADAEKLKTFVDTYGGVIEIEPLLVAGCDPAFPTVSELRIERDKKGLRLEYTRRAPVNMDRCNYCGTCGPACPESCLDEQLFINFAVCTFCKKCEDACPEGAIDVHGGEECIIRTPALLVLDNTKVELPDVRDAIYSEKDLAAWFATQCALQVDEVVTCDPSICQYSGKLDIGCGICIENCPHGALSRSEKGIVVDSLKCQECGACVAACPTGALQYERFNDKAFVRYIEALRLNGATVVLGSEKALHRVWWLKPQLVEETIFIEYQEIGALSLFHLLYLFVCGAAKVVLLADDGKWLPKPSLTRNLALAGSLLQTYFGVTDRIVINTVADFATMESDPVELPLPIFPDSLTGNRRENLGAVLEYLATTSGRQARIKGNEALPFATIFCDNDRCTQCYACLNVCRIQALSASDDTLSLRSKVALCVGCGGCVHVCPENALQMVRGATLDSNYFNHQVLAETEPMVCGHCGKIFGSRKSYERVMAILAAKESVNTDHFSYCETCRVVKLFESA</sequence>
<evidence type="ECO:0000256" key="1">
    <source>
        <dbReference type="ARBA" id="ARBA00022485"/>
    </source>
</evidence>
<dbReference type="AlphaFoldDB" id="A0A1M7Y7S8"/>
<dbReference type="SUPFAM" id="SSF54862">
    <property type="entry name" value="4Fe-4S ferredoxins"/>
    <property type="match status" value="2"/>
</dbReference>
<dbReference type="Pfam" id="PF00037">
    <property type="entry name" value="Fer4"/>
    <property type="match status" value="1"/>
</dbReference>
<dbReference type="OrthoDB" id="9808559at2"/>
<dbReference type="STRING" id="1121416.SAMN02745220_02424"/>
<dbReference type="Gene3D" id="3.30.70.20">
    <property type="match status" value="3"/>
</dbReference>
<dbReference type="InterPro" id="IPR017900">
    <property type="entry name" value="4Fe4S_Fe_S_CS"/>
</dbReference>
<feature type="domain" description="4Fe-4S ferredoxin-type" evidence="5">
    <location>
        <begin position="185"/>
        <end position="214"/>
    </location>
</feature>
<dbReference type="EMBL" id="FRFE01000010">
    <property type="protein sequence ID" value="SHO48660.1"/>
    <property type="molecule type" value="Genomic_DNA"/>
</dbReference>
<dbReference type="Pfam" id="PF13187">
    <property type="entry name" value="Fer4_9"/>
    <property type="match status" value="1"/>
</dbReference>
<protein>
    <submittedName>
        <fullName evidence="6">4Fe-4S binding domain-containing protein</fullName>
    </submittedName>
</protein>
<accession>A0A1M7Y7S8</accession>
<gene>
    <name evidence="6" type="ORF">SAMN02745220_02424</name>
</gene>
<name>A0A1M7Y7S8_9BACT</name>
<proteinExistence type="predicted"/>
<dbReference type="RefSeq" id="WP_073613712.1">
    <property type="nucleotide sequence ID" value="NZ_FRFE01000010.1"/>
</dbReference>
<keyword evidence="3" id="KW-0408">Iron</keyword>
<feature type="domain" description="4Fe-4S ferredoxin-type" evidence="5">
    <location>
        <begin position="159"/>
        <end position="184"/>
    </location>
</feature>
<feature type="domain" description="4Fe-4S ferredoxin-type" evidence="5">
    <location>
        <begin position="522"/>
        <end position="551"/>
    </location>
</feature>
<feature type="domain" description="4Fe-4S ferredoxin-type" evidence="5">
    <location>
        <begin position="491"/>
        <end position="520"/>
    </location>
</feature>
<organism evidence="6 7">
    <name type="scientific">Desulfopila aestuarii DSM 18488</name>
    <dbReference type="NCBI Taxonomy" id="1121416"/>
    <lineage>
        <taxon>Bacteria</taxon>
        <taxon>Pseudomonadati</taxon>
        <taxon>Thermodesulfobacteriota</taxon>
        <taxon>Desulfobulbia</taxon>
        <taxon>Desulfobulbales</taxon>
        <taxon>Desulfocapsaceae</taxon>
        <taxon>Desulfopila</taxon>
    </lineage>
</organism>
<reference evidence="6 7" key="1">
    <citation type="submission" date="2016-12" db="EMBL/GenBank/DDBJ databases">
        <authorList>
            <person name="Song W.-J."/>
            <person name="Kurnit D.M."/>
        </authorList>
    </citation>
    <scope>NUCLEOTIDE SEQUENCE [LARGE SCALE GENOMIC DNA]</scope>
    <source>
        <strain evidence="6 7">DSM 18488</strain>
    </source>
</reference>
<dbReference type="PANTHER" id="PTHR43687:SF1">
    <property type="entry name" value="FERREDOXIN III"/>
    <property type="match status" value="1"/>
</dbReference>
<dbReference type="InterPro" id="IPR050572">
    <property type="entry name" value="Fe-S_Ferredoxin"/>
</dbReference>